<keyword evidence="3" id="KW-1185">Reference proteome</keyword>
<organism evidence="2 3">
    <name type="scientific">Chlamydomonas schloesseri</name>
    <dbReference type="NCBI Taxonomy" id="2026947"/>
    <lineage>
        <taxon>Eukaryota</taxon>
        <taxon>Viridiplantae</taxon>
        <taxon>Chlorophyta</taxon>
        <taxon>core chlorophytes</taxon>
        <taxon>Chlorophyceae</taxon>
        <taxon>CS clade</taxon>
        <taxon>Chlamydomonadales</taxon>
        <taxon>Chlamydomonadaceae</taxon>
        <taxon>Chlamydomonas</taxon>
    </lineage>
</organism>
<dbReference type="GO" id="GO:0071944">
    <property type="term" value="C:cell periphery"/>
    <property type="evidence" value="ECO:0007669"/>
    <property type="project" value="TreeGrafter"/>
</dbReference>
<evidence type="ECO:0000313" key="2">
    <source>
        <dbReference type="EMBL" id="KAG2437659.1"/>
    </source>
</evidence>
<dbReference type="Proteomes" id="UP000613740">
    <property type="component" value="Unassembled WGS sequence"/>
</dbReference>
<feature type="compositionally biased region" description="Low complexity" evidence="1">
    <location>
        <begin position="283"/>
        <end position="294"/>
    </location>
</feature>
<dbReference type="GO" id="GO:0016020">
    <property type="term" value="C:membrane"/>
    <property type="evidence" value="ECO:0007669"/>
    <property type="project" value="TreeGrafter"/>
</dbReference>
<dbReference type="GO" id="GO:0005783">
    <property type="term" value="C:endoplasmic reticulum"/>
    <property type="evidence" value="ECO:0007669"/>
    <property type="project" value="TreeGrafter"/>
</dbReference>
<feature type="compositionally biased region" description="Gly residues" evidence="1">
    <location>
        <begin position="696"/>
        <end position="719"/>
    </location>
</feature>
<dbReference type="EMBL" id="JAEHOD010000045">
    <property type="protein sequence ID" value="KAG2437659.1"/>
    <property type="molecule type" value="Genomic_DNA"/>
</dbReference>
<evidence type="ECO:0000256" key="1">
    <source>
        <dbReference type="SAM" id="MobiDB-lite"/>
    </source>
</evidence>
<feature type="region of interest" description="Disordered" evidence="1">
    <location>
        <begin position="693"/>
        <end position="719"/>
    </location>
</feature>
<feature type="compositionally biased region" description="Basic residues" evidence="1">
    <location>
        <begin position="295"/>
        <end position="310"/>
    </location>
</feature>
<evidence type="ECO:0000313" key="3">
    <source>
        <dbReference type="Proteomes" id="UP000613740"/>
    </source>
</evidence>
<dbReference type="PANTHER" id="PTHR12393">
    <property type="entry name" value="SPHINGOMYELIN PHOSPHODIESTERASE RELATED"/>
    <property type="match status" value="1"/>
</dbReference>
<dbReference type="PANTHER" id="PTHR12393:SF6">
    <property type="entry name" value="SPHINGOMYELIN PHOSPHODIESTERASE 2"/>
    <property type="match status" value="1"/>
</dbReference>
<dbReference type="GO" id="GO:0046513">
    <property type="term" value="P:ceramide biosynthetic process"/>
    <property type="evidence" value="ECO:0007669"/>
    <property type="project" value="TreeGrafter"/>
</dbReference>
<dbReference type="GO" id="GO:0030149">
    <property type="term" value="P:sphingolipid catabolic process"/>
    <property type="evidence" value="ECO:0007669"/>
    <property type="project" value="TreeGrafter"/>
</dbReference>
<feature type="compositionally biased region" description="Low complexity" evidence="1">
    <location>
        <begin position="311"/>
        <end position="323"/>
    </location>
</feature>
<reference evidence="2" key="1">
    <citation type="journal article" date="2020" name="bioRxiv">
        <title>Comparative genomics of Chlamydomonas.</title>
        <authorList>
            <person name="Craig R.J."/>
            <person name="Hasan A.R."/>
            <person name="Ness R.W."/>
            <person name="Keightley P.D."/>
        </authorList>
    </citation>
    <scope>NUCLEOTIDE SEQUENCE</scope>
    <source>
        <strain evidence="2">CCAP 11/173</strain>
    </source>
</reference>
<protein>
    <submittedName>
        <fullName evidence="2">Uncharacterized protein</fullName>
    </submittedName>
</protein>
<dbReference type="OrthoDB" id="10524992at2759"/>
<dbReference type="InterPro" id="IPR036770">
    <property type="entry name" value="Ankyrin_rpt-contain_sf"/>
</dbReference>
<proteinExistence type="predicted"/>
<gene>
    <name evidence="2" type="ORF">HYH02_011040</name>
</gene>
<sequence>MGDAKRRANLLCLAASSHHAASLEAALAHCGVGLASAVFEAAAAAGDLGACQRLLDEGCDIGFTAVQYAAFYGHLHVLQWIWEAGFDDRLQLWQALMEWEGYSHALVAEAACAGGQGHVLAWIETGPPPPHAASAAAVASSNRAQAQGQGPRRGPRAWAEERYEPPLPFRQDAVSVRGMVSKAARGGHAQLMRRLLDGPSGRAAVPRWTSQDFSFILQPLVEGVAPVEVLQQYYEAWVPQRLRVDSDKDRAQLLSMAVSSLSSCWEAKAELLLSRWEEEAADAAGGPAGAAPAAGRHRGGQRPQRRHQRQQQHQQQQQQQQQQNPVERIMRELGKQVVSAVTGGASVWRLPDFARRWRFLAGRGLPDGWQVQAAKTAAQEGNCVALAELLDGWAAPKAGSRGGSGPDRGGGAAAAAAKPWPGLSLIQELGEVAVRRDQLAVLRMLRERYGHDAVKLGLKDVKEAATHGSLVAVRYLAEALEVVEGPRDVRPFYWHADEVTAADAEWEMVFNQCAAAGADESLLGLLVQQRGVPVELPVMVKCGSVQSMDWALGLARAQKEEEERRRQVQRERGEAWGGWRQDATITFTMRQLWLLVSRGNLAAAAWLLDRGLLNPPVSSMPHPADFLKPGYDYQDEFDEVDDGFGGFTTTYWPDHKLEPPLRRRHTIGYIRLWVTRNSSVPAGAADASVADTAGAAGDGGGEEAGGMAAGGAASSGGGTAGAQQLVEQWDRLLEFLSTFREPHLLPHQLEWLKRRRLEVVKAFGMVAW</sequence>
<dbReference type="AlphaFoldDB" id="A0A835TC50"/>
<dbReference type="GO" id="GO:0004620">
    <property type="term" value="F:phospholipase activity"/>
    <property type="evidence" value="ECO:0007669"/>
    <property type="project" value="TreeGrafter"/>
</dbReference>
<dbReference type="Gene3D" id="1.25.40.20">
    <property type="entry name" value="Ankyrin repeat-containing domain"/>
    <property type="match status" value="1"/>
</dbReference>
<accession>A0A835TC50</accession>
<name>A0A835TC50_9CHLO</name>
<comment type="caution">
    <text evidence="2">The sequence shown here is derived from an EMBL/GenBank/DDBJ whole genome shotgun (WGS) entry which is preliminary data.</text>
</comment>
<dbReference type="SUPFAM" id="SSF48403">
    <property type="entry name" value="Ankyrin repeat"/>
    <property type="match status" value="1"/>
</dbReference>
<feature type="region of interest" description="Disordered" evidence="1">
    <location>
        <begin position="282"/>
        <end position="325"/>
    </location>
</feature>